<evidence type="ECO:0000313" key="7">
    <source>
        <dbReference type="EMBL" id="MBX00122.1"/>
    </source>
</evidence>
<evidence type="ECO:0000256" key="2">
    <source>
        <dbReference type="ARBA" id="ARBA00022692"/>
    </source>
</evidence>
<sequence>MDSNKDEALRCVRTAEEAIASGNKDRALKFLKIAKRLNQDLSVDELFAACEKLGSGSNVPSGDEKDSVGNDDDKNKAGCAKINEGLSGEQSYAKEQLELVRNIRRDNDYYAILQLEKACSVEEIRRAYKKLSLKVHPDKNKAAGSDEAFKKVSKAFKCLSNSDLRRQYDQMGLVEEFEHKQQYNVKRPMRKRSVHNFYDDDFDPDEIFRSFFGRSDMFRAQHTYMSRGMGSQHRQDFHGGGSNLILLLQILPFLLILVLAYVPFSEPNYSLHKNYSYQILKKTEKHGIDFFVKSPAFDENFPLGSLARANIEDNVIKEYKNMLWRHCRIEAQRRHWNRNLPTPSCVKVQNLGLV</sequence>
<dbReference type="Pfam" id="PF09320">
    <property type="entry name" value="DUF1977"/>
    <property type="match status" value="1"/>
</dbReference>
<dbReference type="CDD" id="cd06257">
    <property type="entry name" value="DnaJ"/>
    <property type="match status" value="1"/>
</dbReference>
<name>A0A2P2K323_RHIMU</name>
<dbReference type="GO" id="GO:0030544">
    <property type="term" value="F:Hsp70 protein binding"/>
    <property type="evidence" value="ECO:0007669"/>
    <property type="project" value="TreeGrafter"/>
</dbReference>
<evidence type="ECO:0000256" key="3">
    <source>
        <dbReference type="ARBA" id="ARBA00022989"/>
    </source>
</evidence>
<evidence type="ECO:0000256" key="4">
    <source>
        <dbReference type="ARBA" id="ARBA00023136"/>
    </source>
</evidence>
<evidence type="ECO:0000259" key="6">
    <source>
        <dbReference type="PROSITE" id="PS50076"/>
    </source>
</evidence>
<dbReference type="PANTHER" id="PTHR43908">
    <property type="entry name" value="AT29763P-RELATED"/>
    <property type="match status" value="1"/>
</dbReference>
<feature type="domain" description="J" evidence="6">
    <location>
        <begin position="108"/>
        <end position="172"/>
    </location>
</feature>
<dbReference type="InterPro" id="IPR015399">
    <property type="entry name" value="DUF1977_DnaJ-like"/>
</dbReference>
<keyword evidence="4 5" id="KW-0472">Membrane</keyword>
<comment type="subcellular location">
    <subcellularLocation>
        <location evidence="1">Membrane</location>
        <topology evidence="1">Single-pass membrane protein</topology>
    </subcellularLocation>
</comment>
<dbReference type="GO" id="GO:0071218">
    <property type="term" value="P:cellular response to misfolded protein"/>
    <property type="evidence" value="ECO:0007669"/>
    <property type="project" value="TreeGrafter"/>
</dbReference>
<keyword evidence="3 5" id="KW-1133">Transmembrane helix</keyword>
<dbReference type="SMART" id="SM00271">
    <property type="entry name" value="DnaJ"/>
    <property type="match status" value="1"/>
</dbReference>
<dbReference type="EMBL" id="GGEC01019638">
    <property type="protein sequence ID" value="MBX00122.1"/>
    <property type="molecule type" value="Transcribed_RNA"/>
</dbReference>
<dbReference type="EMBL" id="GGEC01019640">
    <property type="protein sequence ID" value="MBX00124.1"/>
    <property type="molecule type" value="Transcribed_RNA"/>
</dbReference>
<dbReference type="PRINTS" id="PR00625">
    <property type="entry name" value="JDOMAIN"/>
</dbReference>
<organism evidence="7">
    <name type="scientific">Rhizophora mucronata</name>
    <name type="common">Asiatic mangrove</name>
    <dbReference type="NCBI Taxonomy" id="61149"/>
    <lineage>
        <taxon>Eukaryota</taxon>
        <taxon>Viridiplantae</taxon>
        <taxon>Streptophyta</taxon>
        <taxon>Embryophyta</taxon>
        <taxon>Tracheophyta</taxon>
        <taxon>Spermatophyta</taxon>
        <taxon>Magnoliopsida</taxon>
        <taxon>eudicotyledons</taxon>
        <taxon>Gunneridae</taxon>
        <taxon>Pentapetalae</taxon>
        <taxon>rosids</taxon>
        <taxon>fabids</taxon>
        <taxon>Malpighiales</taxon>
        <taxon>Rhizophoraceae</taxon>
        <taxon>Rhizophora</taxon>
    </lineage>
</organism>
<dbReference type="SUPFAM" id="SSF46565">
    <property type="entry name" value="Chaperone J-domain"/>
    <property type="match status" value="1"/>
</dbReference>
<dbReference type="Gene3D" id="1.10.287.110">
    <property type="entry name" value="DnaJ domain"/>
    <property type="match status" value="1"/>
</dbReference>
<feature type="transmembrane region" description="Helical" evidence="5">
    <location>
        <begin position="244"/>
        <end position="264"/>
    </location>
</feature>
<dbReference type="AlphaFoldDB" id="A0A2P2K323"/>
<accession>A0A2P2K323</accession>
<dbReference type="PANTHER" id="PTHR43908:SF5">
    <property type="entry name" value="CHAPERONE PROTEIN DNAJ 49"/>
    <property type="match status" value="1"/>
</dbReference>
<reference evidence="7" key="1">
    <citation type="submission" date="2018-02" db="EMBL/GenBank/DDBJ databases">
        <title>Rhizophora mucronata_Transcriptome.</title>
        <authorList>
            <person name="Meera S.P."/>
            <person name="Sreeshan A."/>
            <person name="Augustine A."/>
        </authorList>
    </citation>
    <scope>NUCLEOTIDE SEQUENCE</scope>
    <source>
        <tissue evidence="7">Leaf</tissue>
    </source>
</reference>
<dbReference type="PROSITE" id="PS50076">
    <property type="entry name" value="DNAJ_2"/>
    <property type="match status" value="1"/>
</dbReference>
<dbReference type="InterPro" id="IPR036869">
    <property type="entry name" value="J_dom_sf"/>
</dbReference>
<dbReference type="InterPro" id="IPR001623">
    <property type="entry name" value="DnaJ_domain"/>
</dbReference>
<keyword evidence="2 5" id="KW-0812">Transmembrane</keyword>
<dbReference type="Pfam" id="PF00226">
    <property type="entry name" value="DnaJ"/>
    <property type="match status" value="1"/>
</dbReference>
<evidence type="ECO:0000256" key="1">
    <source>
        <dbReference type="ARBA" id="ARBA00004167"/>
    </source>
</evidence>
<dbReference type="InterPro" id="IPR051100">
    <property type="entry name" value="DnaJ_subfamily_B/C"/>
</dbReference>
<dbReference type="EMBL" id="GGEC01019639">
    <property type="protein sequence ID" value="MBX00123.1"/>
    <property type="molecule type" value="Transcribed_RNA"/>
</dbReference>
<proteinExistence type="predicted"/>
<protein>
    <submittedName>
        <fullName evidence="7">Uncharacterized protein MANES_03G196600</fullName>
    </submittedName>
</protein>
<dbReference type="GO" id="GO:0005789">
    <property type="term" value="C:endoplasmic reticulum membrane"/>
    <property type="evidence" value="ECO:0007669"/>
    <property type="project" value="TreeGrafter"/>
</dbReference>
<evidence type="ECO:0000256" key="5">
    <source>
        <dbReference type="SAM" id="Phobius"/>
    </source>
</evidence>